<organism evidence="2 3">
    <name type="scientific">Sphingomonas sanxanigenens</name>
    <dbReference type="NCBI Taxonomy" id="397260"/>
    <lineage>
        <taxon>Bacteria</taxon>
        <taxon>Pseudomonadati</taxon>
        <taxon>Pseudomonadota</taxon>
        <taxon>Alphaproteobacteria</taxon>
        <taxon>Sphingomonadales</taxon>
        <taxon>Sphingomonadaceae</taxon>
        <taxon>Sphingomonas</taxon>
    </lineage>
</organism>
<feature type="domain" description="NADP-dependent oxidoreductase" evidence="1">
    <location>
        <begin position="18"/>
        <end position="324"/>
    </location>
</feature>
<evidence type="ECO:0000313" key="2">
    <source>
        <dbReference type="EMBL" id="PZO91927.1"/>
    </source>
</evidence>
<dbReference type="Proteomes" id="UP000249066">
    <property type="component" value="Unassembled WGS sequence"/>
</dbReference>
<dbReference type="EMBL" id="QFNN01000003">
    <property type="protein sequence ID" value="PZO91927.1"/>
    <property type="molecule type" value="Genomic_DNA"/>
</dbReference>
<dbReference type="GO" id="GO:0005829">
    <property type="term" value="C:cytosol"/>
    <property type="evidence" value="ECO:0007669"/>
    <property type="project" value="TreeGrafter"/>
</dbReference>
<evidence type="ECO:0000259" key="1">
    <source>
        <dbReference type="Pfam" id="PF00248"/>
    </source>
</evidence>
<dbReference type="GO" id="GO:0016491">
    <property type="term" value="F:oxidoreductase activity"/>
    <property type="evidence" value="ECO:0007669"/>
    <property type="project" value="InterPro"/>
</dbReference>
<accession>A0A2W5AFQ2</accession>
<dbReference type="Gene3D" id="3.20.20.100">
    <property type="entry name" value="NADP-dependent oxidoreductase domain"/>
    <property type="match status" value="1"/>
</dbReference>
<proteinExistence type="predicted"/>
<gene>
    <name evidence="2" type="ORF">DI623_01675</name>
</gene>
<evidence type="ECO:0000313" key="3">
    <source>
        <dbReference type="Proteomes" id="UP000249066"/>
    </source>
</evidence>
<dbReference type="InterPro" id="IPR023210">
    <property type="entry name" value="NADP_OxRdtase_dom"/>
</dbReference>
<dbReference type="PANTHER" id="PTHR42686:SF1">
    <property type="entry name" value="GH17980P-RELATED"/>
    <property type="match status" value="1"/>
</dbReference>
<dbReference type="InterPro" id="IPR036812">
    <property type="entry name" value="NAD(P)_OxRdtase_dom_sf"/>
</dbReference>
<reference evidence="2 3" key="1">
    <citation type="submission" date="2017-08" db="EMBL/GenBank/DDBJ databases">
        <title>Infants hospitalized years apart are colonized by the same room-sourced microbial strains.</title>
        <authorList>
            <person name="Brooks B."/>
            <person name="Olm M.R."/>
            <person name="Firek B.A."/>
            <person name="Baker R."/>
            <person name="Thomas B.C."/>
            <person name="Morowitz M.J."/>
            <person name="Banfield J.F."/>
        </authorList>
    </citation>
    <scope>NUCLEOTIDE SEQUENCE [LARGE SCALE GENOMIC DNA]</scope>
    <source>
        <strain evidence="2">S2_018_000_R2_101</strain>
    </source>
</reference>
<protein>
    <submittedName>
        <fullName evidence="2">Pyridoxal 4-dehydrogenase</fullName>
    </submittedName>
</protein>
<dbReference type="SUPFAM" id="SSF51430">
    <property type="entry name" value="NAD(P)-linked oxidoreductase"/>
    <property type="match status" value="1"/>
</dbReference>
<name>A0A2W5AFQ2_9SPHN</name>
<dbReference type="AlphaFoldDB" id="A0A2W5AFQ2"/>
<dbReference type="PANTHER" id="PTHR42686">
    <property type="entry name" value="GH17980P-RELATED"/>
    <property type="match status" value="1"/>
</dbReference>
<dbReference type="Pfam" id="PF00248">
    <property type="entry name" value="Aldo_ket_red"/>
    <property type="match status" value="1"/>
</dbReference>
<sequence>MALLPTRSIGDTGLAVTELGFGAAAIGNLYRAVPDDEAAATVAAAIECGFGYFDTAPHYGFGLSERRLGDMLRGRPDLVRSTKVGRLLRPDSALIPGDLRHGFRSPLQFEPVFDYSYDGILRSHADSLQRLGLAQIDILYVHDIGRLTHGEADELHFDALTAGGGLRAMAELRQSGAVRAIGIGVNEIEACGRVLDHMALDVILLAGRYTLLEQEALTSLLPRCEAAGTALVIGGPYNSGILATGVSSGVPTYYNYASPPADIIARVAQIEKVCADHDVPLPAAALQFVLAHPAVASVIPGLGSADQVRQAVALYRAPIPSDFWIALRRQGLIPDDAPTPGAPDR</sequence>
<dbReference type="InterPro" id="IPR020471">
    <property type="entry name" value="AKR"/>
</dbReference>
<comment type="caution">
    <text evidence="2">The sequence shown here is derived from an EMBL/GenBank/DDBJ whole genome shotgun (WGS) entry which is preliminary data.</text>
</comment>